<proteinExistence type="predicted"/>
<dbReference type="Pfam" id="PF20253">
    <property type="entry name" value="DUF6604"/>
    <property type="match status" value="1"/>
</dbReference>
<keyword evidence="4" id="KW-1185">Reference proteome</keyword>
<name>A0AAD9ZFI2_9LECA</name>
<dbReference type="EMBL" id="JASNWA010000004">
    <property type="protein sequence ID" value="KAK3175945.1"/>
    <property type="molecule type" value="Genomic_DNA"/>
</dbReference>
<dbReference type="InterPro" id="IPR046539">
    <property type="entry name" value="DUF6604"/>
</dbReference>
<gene>
    <name evidence="3" type="ORF">OEA41_007267</name>
</gene>
<feature type="compositionally biased region" description="Basic and acidic residues" evidence="1">
    <location>
        <begin position="170"/>
        <end position="186"/>
    </location>
</feature>
<evidence type="ECO:0000313" key="4">
    <source>
        <dbReference type="Proteomes" id="UP001276659"/>
    </source>
</evidence>
<evidence type="ECO:0000259" key="2">
    <source>
        <dbReference type="Pfam" id="PF20253"/>
    </source>
</evidence>
<reference evidence="3" key="1">
    <citation type="submission" date="2022-11" db="EMBL/GenBank/DDBJ databases">
        <title>Chromosomal genome sequence assembly and mating type (MAT) locus characterization of the leprose asexual lichenized fungus Lepraria neglecta (Nyl.) Erichsen.</title>
        <authorList>
            <person name="Allen J.L."/>
            <person name="Pfeffer B."/>
        </authorList>
    </citation>
    <scope>NUCLEOTIDE SEQUENCE</scope>
    <source>
        <strain evidence="3">Allen 5258</strain>
    </source>
</reference>
<feature type="region of interest" description="Disordered" evidence="1">
    <location>
        <begin position="170"/>
        <end position="196"/>
    </location>
</feature>
<evidence type="ECO:0000313" key="3">
    <source>
        <dbReference type="EMBL" id="KAK3175945.1"/>
    </source>
</evidence>
<organism evidence="3 4">
    <name type="scientific">Lepraria neglecta</name>
    <dbReference type="NCBI Taxonomy" id="209136"/>
    <lineage>
        <taxon>Eukaryota</taxon>
        <taxon>Fungi</taxon>
        <taxon>Dikarya</taxon>
        <taxon>Ascomycota</taxon>
        <taxon>Pezizomycotina</taxon>
        <taxon>Lecanoromycetes</taxon>
        <taxon>OSLEUM clade</taxon>
        <taxon>Lecanoromycetidae</taxon>
        <taxon>Lecanorales</taxon>
        <taxon>Lecanorineae</taxon>
        <taxon>Stereocaulaceae</taxon>
        <taxon>Lepraria</taxon>
    </lineage>
</organism>
<evidence type="ECO:0000256" key="1">
    <source>
        <dbReference type="SAM" id="MobiDB-lite"/>
    </source>
</evidence>
<feature type="domain" description="DUF6604" evidence="2">
    <location>
        <begin position="24"/>
        <end position="257"/>
    </location>
</feature>
<dbReference type="PANTHER" id="PTHR38795:SF1">
    <property type="entry name" value="DUF6604 DOMAIN-CONTAINING PROTEIN"/>
    <property type="match status" value="1"/>
</dbReference>
<comment type="caution">
    <text evidence="3">The sequence shown here is derived from an EMBL/GenBank/DDBJ whole genome shotgun (WGS) entry which is preliminary data.</text>
</comment>
<dbReference type="AlphaFoldDB" id="A0AAD9ZFI2"/>
<dbReference type="Proteomes" id="UP001276659">
    <property type="component" value="Unassembled WGS sequence"/>
</dbReference>
<accession>A0AAD9ZFI2</accession>
<sequence>MLGCTHHLTKEGQIPSGLHSTYVQYKQDTRAVVAWLLSHGTSDYKCRTTLSISDLVGLAEIIQRKAVEMPDTIDFLFREAIKARTQLSNFFRRTSSKGKNDEETLNHEHFTFSLTKIHANLCECCAKPKEKRKQADQCHPCEDSKKAPSNPFSILKFGCTVDHEYPSGIRTHDSQYDNSASDREGKTATSGPSAPRLIDDTLVEAIELRKAAQEMVDLLSATRNAWEQASMGKFSIVIAAFMTNAAFAAFKPVEQQLKLSCDVSDPGIFQSKLNQVEPCSGELPAGSQTQSSMPEAQLVEALQHSWRLLLGLKAHDTVKQPVQSAVPPQPFSQITIRQGVRSASKNKESLNVILQNIRQHIQNDSFCPNIVRADVHPGISKPATLAHTAKATAGFGSRNDVDDPGFQYGKLSLLHHVKGKGYHLDRVTWERVYNVENNHTNEAQPSQKSTKRCPCSQNTRTVHDLYSGTSQQSLKSLQTAILAEFTGPFPIPKINFFEVYLSCLNIISIISDKYHGDKARPGQHCLCFVDPILSFADRCGGNGRASLLLGCRELVDICRQAMVEVLGGKELQGFLWEGI</sequence>
<dbReference type="PANTHER" id="PTHR38795">
    <property type="entry name" value="DUF6604 DOMAIN-CONTAINING PROTEIN"/>
    <property type="match status" value="1"/>
</dbReference>
<protein>
    <recommendedName>
        <fullName evidence="2">DUF6604 domain-containing protein</fullName>
    </recommendedName>
</protein>